<dbReference type="PANTHER" id="PTHR44942:SF4">
    <property type="entry name" value="METHYLTRANSFERASE TYPE 11 DOMAIN-CONTAINING PROTEIN"/>
    <property type="match status" value="1"/>
</dbReference>
<evidence type="ECO:0000256" key="2">
    <source>
        <dbReference type="ARBA" id="ARBA00022603"/>
    </source>
</evidence>
<dbReference type="InterPro" id="IPR029063">
    <property type="entry name" value="SAM-dependent_MTases_sf"/>
</dbReference>
<dbReference type="STRING" id="617002.SAMN05660653_01261"/>
<keyword evidence="2 5" id="KW-0489">Methyltransferase</keyword>
<dbReference type="GO" id="GO:0032259">
    <property type="term" value="P:methylation"/>
    <property type="evidence" value="ECO:0007669"/>
    <property type="project" value="UniProtKB-KW"/>
</dbReference>
<dbReference type="CDD" id="cd02440">
    <property type="entry name" value="AdoMet_MTases"/>
    <property type="match status" value="1"/>
</dbReference>
<keyword evidence="3 5" id="KW-0808">Transferase</keyword>
<dbReference type="GO" id="GO:0008757">
    <property type="term" value="F:S-adenosylmethionine-dependent methyltransferase activity"/>
    <property type="evidence" value="ECO:0007669"/>
    <property type="project" value="InterPro"/>
</dbReference>
<accession>A0A1G6C0J5</accession>
<organism evidence="5 6">
    <name type="scientific">Desulfonatronum thiosulfatophilum</name>
    <dbReference type="NCBI Taxonomy" id="617002"/>
    <lineage>
        <taxon>Bacteria</taxon>
        <taxon>Pseudomonadati</taxon>
        <taxon>Thermodesulfobacteriota</taxon>
        <taxon>Desulfovibrionia</taxon>
        <taxon>Desulfovibrionales</taxon>
        <taxon>Desulfonatronaceae</taxon>
        <taxon>Desulfonatronum</taxon>
    </lineage>
</organism>
<dbReference type="Gene3D" id="3.40.50.150">
    <property type="entry name" value="Vaccinia Virus protein VP39"/>
    <property type="match status" value="1"/>
</dbReference>
<name>A0A1G6C0J5_9BACT</name>
<gene>
    <name evidence="5" type="ORF">SAMN05660653_01261</name>
</gene>
<sequence length="240" mass="28115">MSKMIIENNPKWGSQQRDIKAFAILQTIKKFKERPLIDSLCVDIGCGSGGITYHLSPYFKNIIGIDPEPWQLWIEYKKKAKNIFYIENKTEKLSILDSSVDYVVCNQVYEHVSNPEILITQIYRILKPGGLCYFSGPNILSPIEQHVMLPFVHWLPRRIGCYISKTIRPNSIFDANATHYWKILRWLRNFFVTNAVPYIIKNPSLYKKDNLLWRILSCIPNKIIDNMTWISPTFVFILKK</sequence>
<dbReference type="Pfam" id="PF08241">
    <property type="entry name" value="Methyltransf_11"/>
    <property type="match status" value="1"/>
</dbReference>
<evidence type="ECO:0000313" key="6">
    <source>
        <dbReference type="Proteomes" id="UP000198771"/>
    </source>
</evidence>
<reference evidence="5 6" key="1">
    <citation type="submission" date="2016-10" db="EMBL/GenBank/DDBJ databases">
        <authorList>
            <person name="de Groot N.N."/>
        </authorList>
    </citation>
    <scope>NUCLEOTIDE SEQUENCE [LARGE SCALE GENOMIC DNA]</scope>
    <source>
        <strain evidence="5 6">ASO4-2</strain>
    </source>
</reference>
<dbReference type="Proteomes" id="UP000198771">
    <property type="component" value="Unassembled WGS sequence"/>
</dbReference>
<evidence type="ECO:0000259" key="4">
    <source>
        <dbReference type="Pfam" id="PF08241"/>
    </source>
</evidence>
<feature type="domain" description="Methyltransferase type 11" evidence="4">
    <location>
        <begin position="42"/>
        <end position="134"/>
    </location>
</feature>
<keyword evidence="6" id="KW-1185">Reference proteome</keyword>
<comment type="similarity">
    <text evidence="1">Belongs to the methyltransferase superfamily.</text>
</comment>
<evidence type="ECO:0000313" key="5">
    <source>
        <dbReference type="EMBL" id="SDB26374.1"/>
    </source>
</evidence>
<dbReference type="SUPFAM" id="SSF53335">
    <property type="entry name" value="S-adenosyl-L-methionine-dependent methyltransferases"/>
    <property type="match status" value="1"/>
</dbReference>
<dbReference type="AlphaFoldDB" id="A0A1G6C0J5"/>
<evidence type="ECO:0000256" key="1">
    <source>
        <dbReference type="ARBA" id="ARBA00008361"/>
    </source>
</evidence>
<proteinExistence type="inferred from homology"/>
<dbReference type="InterPro" id="IPR051052">
    <property type="entry name" value="Diverse_substrate_MTase"/>
</dbReference>
<dbReference type="RefSeq" id="WP_092118790.1">
    <property type="nucleotide sequence ID" value="NZ_FMXO01000006.1"/>
</dbReference>
<dbReference type="OrthoDB" id="9772751at2"/>
<dbReference type="InterPro" id="IPR013216">
    <property type="entry name" value="Methyltransf_11"/>
</dbReference>
<dbReference type="EMBL" id="FMXO01000006">
    <property type="protein sequence ID" value="SDB26374.1"/>
    <property type="molecule type" value="Genomic_DNA"/>
</dbReference>
<evidence type="ECO:0000256" key="3">
    <source>
        <dbReference type="ARBA" id="ARBA00022679"/>
    </source>
</evidence>
<protein>
    <submittedName>
        <fullName evidence="5">Methyltransferase domain-containing protein</fullName>
    </submittedName>
</protein>
<dbReference type="PANTHER" id="PTHR44942">
    <property type="entry name" value="METHYLTRANSF_11 DOMAIN-CONTAINING PROTEIN"/>
    <property type="match status" value="1"/>
</dbReference>